<dbReference type="AlphaFoldDB" id="H0I2H1"/>
<reference evidence="2 3" key="1">
    <citation type="journal article" date="2012" name="J. Bacteriol.">
        <title>Draft Genome Sequence of Mesorhizobium alhagi CCNWXJ12-2T, a Novel Salt-Resistant Species Isolated from the Desert of Northwestern China.</title>
        <authorList>
            <person name="Zhou M."/>
            <person name="Chen W."/>
            <person name="Chen H."/>
            <person name="Wei G."/>
        </authorList>
    </citation>
    <scope>NUCLEOTIDE SEQUENCE [LARGE SCALE GENOMIC DNA]</scope>
    <source>
        <strain evidence="2 3">CCNWXJ12-2</strain>
    </source>
</reference>
<dbReference type="Gene3D" id="1.10.260.40">
    <property type="entry name" value="lambda repressor-like DNA-binding domains"/>
    <property type="match status" value="1"/>
</dbReference>
<dbReference type="Proteomes" id="UP000003250">
    <property type="component" value="Unassembled WGS sequence"/>
</dbReference>
<dbReference type="PATRIC" id="fig|1107882.3.peg.6445"/>
<dbReference type="EMBL" id="AHAM01000300">
    <property type="protein sequence ID" value="EHK52881.1"/>
    <property type="molecule type" value="Genomic_DNA"/>
</dbReference>
<dbReference type="CDD" id="cd00093">
    <property type="entry name" value="HTH_XRE"/>
    <property type="match status" value="1"/>
</dbReference>
<protein>
    <submittedName>
        <fullName evidence="2">XRE family transcriptional regulator</fullName>
    </submittedName>
</protein>
<dbReference type="Pfam" id="PF15731">
    <property type="entry name" value="MqsA_antitoxin"/>
    <property type="match status" value="1"/>
</dbReference>
<dbReference type="InterPro" id="IPR010982">
    <property type="entry name" value="Lambda_DNA-bd_dom_sf"/>
</dbReference>
<feature type="domain" description="HTH cro/C1-type" evidence="1">
    <location>
        <begin position="57"/>
        <end position="94"/>
    </location>
</feature>
<proteinExistence type="predicted"/>
<dbReference type="InterPro" id="IPR032758">
    <property type="entry name" value="MqsA/HigA-2"/>
</dbReference>
<gene>
    <name evidence="2" type="ORF">MAXJ12_33374</name>
</gene>
<sequence>MRGYPRRKAKGRCFLPFAGHANREGDGVHVGKDMSVVDEALRSLKEKVDGLPAPATIRQIRAKLKLSQREAGALFKVGENAFDKYERGLVEPSAPAPPKTSRTSGRFAVTLYALCRFHFPISIEKLR</sequence>
<dbReference type="NCBIfam" id="TIGR03830">
    <property type="entry name" value="CxxCG_CxxCG_HTH"/>
    <property type="match status" value="1"/>
</dbReference>
<dbReference type="PROSITE" id="PS50943">
    <property type="entry name" value="HTH_CROC1"/>
    <property type="match status" value="1"/>
</dbReference>
<accession>H0I2H1</accession>
<evidence type="ECO:0000313" key="2">
    <source>
        <dbReference type="EMBL" id="EHK52881.1"/>
    </source>
</evidence>
<dbReference type="InterPro" id="IPR022452">
    <property type="entry name" value="MqsA"/>
</dbReference>
<evidence type="ECO:0000313" key="3">
    <source>
        <dbReference type="Proteomes" id="UP000003250"/>
    </source>
</evidence>
<evidence type="ECO:0000259" key="1">
    <source>
        <dbReference type="PROSITE" id="PS50943"/>
    </source>
</evidence>
<organism evidence="2 3">
    <name type="scientific">Mesorhizobium alhagi CCNWXJ12-2</name>
    <dbReference type="NCBI Taxonomy" id="1107882"/>
    <lineage>
        <taxon>Bacteria</taxon>
        <taxon>Pseudomonadati</taxon>
        <taxon>Pseudomonadota</taxon>
        <taxon>Alphaproteobacteria</taxon>
        <taxon>Hyphomicrobiales</taxon>
        <taxon>Phyllobacteriaceae</taxon>
        <taxon>Allomesorhizobium</taxon>
    </lineage>
</organism>
<dbReference type="SUPFAM" id="SSF47413">
    <property type="entry name" value="lambda repressor-like DNA-binding domains"/>
    <property type="match status" value="1"/>
</dbReference>
<dbReference type="GO" id="GO:0003677">
    <property type="term" value="F:DNA binding"/>
    <property type="evidence" value="ECO:0007669"/>
    <property type="project" value="InterPro"/>
</dbReference>
<name>H0I2H1_9HYPH</name>
<dbReference type="InterPro" id="IPR001387">
    <property type="entry name" value="Cro/C1-type_HTH"/>
</dbReference>
<keyword evidence="3" id="KW-1185">Reference proteome</keyword>